<gene>
    <name evidence="2" type="ORF">ARMSODRAFT_975891</name>
</gene>
<feature type="compositionally biased region" description="Polar residues" evidence="1">
    <location>
        <begin position="58"/>
        <end position="68"/>
    </location>
</feature>
<proteinExistence type="predicted"/>
<evidence type="ECO:0000256" key="1">
    <source>
        <dbReference type="SAM" id="MobiDB-lite"/>
    </source>
</evidence>
<feature type="region of interest" description="Disordered" evidence="1">
    <location>
        <begin position="56"/>
        <end position="75"/>
    </location>
</feature>
<organism evidence="2 3">
    <name type="scientific">Armillaria solidipes</name>
    <dbReference type="NCBI Taxonomy" id="1076256"/>
    <lineage>
        <taxon>Eukaryota</taxon>
        <taxon>Fungi</taxon>
        <taxon>Dikarya</taxon>
        <taxon>Basidiomycota</taxon>
        <taxon>Agaricomycotina</taxon>
        <taxon>Agaricomycetes</taxon>
        <taxon>Agaricomycetidae</taxon>
        <taxon>Agaricales</taxon>
        <taxon>Marasmiineae</taxon>
        <taxon>Physalacriaceae</taxon>
        <taxon>Armillaria</taxon>
    </lineage>
</organism>
<protein>
    <submittedName>
        <fullName evidence="2">Uncharacterized protein</fullName>
    </submittedName>
</protein>
<accession>A0A2H3BHS4</accession>
<dbReference type="Proteomes" id="UP000218334">
    <property type="component" value="Unassembled WGS sequence"/>
</dbReference>
<evidence type="ECO:0000313" key="2">
    <source>
        <dbReference type="EMBL" id="PBK68484.1"/>
    </source>
</evidence>
<dbReference type="AlphaFoldDB" id="A0A2H3BHS4"/>
<sequence length="212" mass="23751">MSKSCYPSDMQGYWPSMLRGCRTSNASEVVANVESRSCFKKIDFTGRGRGTRAMMSEGLTQGGRSRNPSFEDMNDQDKGVAMISTSTRSTKKYLRSTSAYIIFRGLRSHLEIIHLAHRVVSSALKIAESKSALRTRSTYPLLEAIASASYHRSCPDLIIDVRDKQGIKRKTGRIRVLLYQAPHVMRSPSYATPESLLYSSATIDYSFWDNAS</sequence>
<reference evidence="3" key="1">
    <citation type="journal article" date="2017" name="Nat. Ecol. Evol.">
        <title>Genome expansion and lineage-specific genetic innovations in the forest pathogenic fungi Armillaria.</title>
        <authorList>
            <person name="Sipos G."/>
            <person name="Prasanna A.N."/>
            <person name="Walter M.C."/>
            <person name="O'Connor E."/>
            <person name="Balint B."/>
            <person name="Krizsan K."/>
            <person name="Kiss B."/>
            <person name="Hess J."/>
            <person name="Varga T."/>
            <person name="Slot J."/>
            <person name="Riley R."/>
            <person name="Boka B."/>
            <person name="Rigling D."/>
            <person name="Barry K."/>
            <person name="Lee J."/>
            <person name="Mihaltcheva S."/>
            <person name="LaButti K."/>
            <person name="Lipzen A."/>
            <person name="Waldron R."/>
            <person name="Moloney N.M."/>
            <person name="Sperisen C."/>
            <person name="Kredics L."/>
            <person name="Vagvoelgyi C."/>
            <person name="Patrignani A."/>
            <person name="Fitzpatrick D."/>
            <person name="Nagy I."/>
            <person name="Doyle S."/>
            <person name="Anderson J.B."/>
            <person name="Grigoriev I.V."/>
            <person name="Gueldener U."/>
            <person name="Muensterkoetter M."/>
            <person name="Nagy L.G."/>
        </authorList>
    </citation>
    <scope>NUCLEOTIDE SEQUENCE [LARGE SCALE GENOMIC DNA]</scope>
    <source>
        <strain evidence="3">28-4</strain>
    </source>
</reference>
<dbReference type="EMBL" id="KZ293432">
    <property type="protein sequence ID" value="PBK68484.1"/>
    <property type="molecule type" value="Genomic_DNA"/>
</dbReference>
<evidence type="ECO:0000313" key="3">
    <source>
        <dbReference type="Proteomes" id="UP000218334"/>
    </source>
</evidence>
<name>A0A2H3BHS4_9AGAR</name>
<keyword evidence="3" id="KW-1185">Reference proteome</keyword>